<feature type="coiled-coil region" evidence="1">
    <location>
        <begin position="18"/>
        <end position="102"/>
    </location>
</feature>
<feature type="compositionally biased region" description="Basic residues" evidence="2">
    <location>
        <begin position="156"/>
        <end position="168"/>
    </location>
</feature>
<keyword evidence="4" id="KW-1185">Reference proteome</keyword>
<evidence type="ECO:0000313" key="3">
    <source>
        <dbReference type="EMBL" id="OEU13700.1"/>
    </source>
</evidence>
<dbReference type="AlphaFoldDB" id="A0A1E7F6C1"/>
<feature type="region of interest" description="Disordered" evidence="2">
    <location>
        <begin position="201"/>
        <end position="242"/>
    </location>
</feature>
<gene>
    <name evidence="3" type="ORF">FRACYDRAFT_218885</name>
</gene>
<reference evidence="3 4" key="1">
    <citation type="submission" date="2016-09" db="EMBL/GenBank/DDBJ databases">
        <title>Extensive genetic diversity and differential bi-allelic expression allows diatom success in the polar Southern Ocean.</title>
        <authorList>
            <consortium name="DOE Joint Genome Institute"/>
            <person name="Mock T."/>
            <person name="Otillar R.P."/>
            <person name="Strauss J."/>
            <person name="Dupont C."/>
            <person name="Frickenhaus S."/>
            <person name="Maumus F."/>
            <person name="Mcmullan M."/>
            <person name="Sanges R."/>
            <person name="Schmutz J."/>
            <person name="Toseland A."/>
            <person name="Valas R."/>
            <person name="Veluchamy A."/>
            <person name="Ward B.J."/>
            <person name="Allen A."/>
            <person name="Barry K."/>
            <person name="Falciatore A."/>
            <person name="Ferrante M."/>
            <person name="Fortunato A.E."/>
            <person name="Gloeckner G."/>
            <person name="Gruber A."/>
            <person name="Hipkin R."/>
            <person name="Janech M."/>
            <person name="Kroth P."/>
            <person name="Leese F."/>
            <person name="Lindquist E."/>
            <person name="Lyon B.R."/>
            <person name="Martin J."/>
            <person name="Mayer C."/>
            <person name="Parker M."/>
            <person name="Quesneville H."/>
            <person name="Raymond J."/>
            <person name="Uhlig C."/>
            <person name="Valentin K.U."/>
            <person name="Worden A.Z."/>
            <person name="Armbrust E.V."/>
            <person name="Bowler C."/>
            <person name="Green B."/>
            <person name="Moulton V."/>
            <person name="Van Oosterhout C."/>
            <person name="Grigoriev I."/>
        </authorList>
    </citation>
    <scope>NUCLEOTIDE SEQUENCE [LARGE SCALE GENOMIC DNA]</scope>
    <source>
        <strain evidence="3 4">CCMP1102</strain>
    </source>
</reference>
<protein>
    <submittedName>
        <fullName evidence="3">Uncharacterized protein</fullName>
    </submittedName>
</protein>
<evidence type="ECO:0000256" key="1">
    <source>
        <dbReference type="SAM" id="Coils"/>
    </source>
</evidence>
<feature type="compositionally biased region" description="Basic and acidic residues" evidence="2">
    <location>
        <begin position="173"/>
        <end position="184"/>
    </location>
</feature>
<feature type="non-terminal residue" evidence="3">
    <location>
        <position position="258"/>
    </location>
</feature>
<feature type="compositionally biased region" description="Low complexity" evidence="2">
    <location>
        <begin position="215"/>
        <end position="227"/>
    </location>
</feature>
<keyword evidence="1" id="KW-0175">Coiled coil</keyword>
<dbReference type="EMBL" id="KV784361">
    <property type="protein sequence ID" value="OEU13700.1"/>
    <property type="molecule type" value="Genomic_DNA"/>
</dbReference>
<organism evidence="3 4">
    <name type="scientific">Fragilariopsis cylindrus CCMP1102</name>
    <dbReference type="NCBI Taxonomy" id="635003"/>
    <lineage>
        <taxon>Eukaryota</taxon>
        <taxon>Sar</taxon>
        <taxon>Stramenopiles</taxon>
        <taxon>Ochrophyta</taxon>
        <taxon>Bacillariophyta</taxon>
        <taxon>Bacillariophyceae</taxon>
        <taxon>Bacillariophycidae</taxon>
        <taxon>Bacillariales</taxon>
        <taxon>Bacillariaceae</taxon>
        <taxon>Fragilariopsis</taxon>
    </lineage>
</organism>
<feature type="region of interest" description="Disordered" evidence="2">
    <location>
        <begin position="111"/>
        <end position="185"/>
    </location>
</feature>
<evidence type="ECO:0000313" key="4">
    <source>
        <dbReference type="Proteomes" id="UP000095751"/>
    </source>
</evidence>
<feature type="non-terminal residue" evidence="3">
    <location>
        <position position="1"/>
    </location>
</feature>
<proteinExistence type="predicted"/>
<dbReference type="KEGG" id="fcy:FRACYDRAFT_218885"/>
<name>A0A1E7F6C1_9STRA</name>
<dbReference type="Proteomes" id="UP000095751">
    <property type="component" value="Unassembled WGS sequence"/>
</dbReference>
<dbReference type="OrthoDB" id="56464at2759"/>
<feature type="compositionally biased region" description="Basic and acidic residues" evidence="2">
    <location>
        <begin position="201"/>
        <end position="212"/>
    </location>
</feature>
<dbReference type="InParanoid" id="A0A1E7F6C1"/>
<evidence type="ECO:0000256" key="2">
    <source>
        <dbReference type="SAM" id="MobiDB-lite"/>
    </source>
</evidence>
<accession>A0A1E7F6C1</accession>
<sequence>VNWGENQNEKTKRTTDRLKLLADENERIQTELDSERERFELEKGILKQKLEESRDETIQAQQILSLERSYFETAVKLLEHGLERETRNVKILEEQLMEYNQWAAEQIQNNNDLNDGFHDDRYPFYSSSMQDDDFPPYETWEGPANGYEHRQEQEHHHNHHDFHHHPQHQHQNQHQEEEFEEFHPQVRPQDNHIYSQQHEARTSFHSQEHHLEAPQQQHFHSQTTTQQRGNNNPKRRPAKAATTTVMGAPSIMENIGIM</sequence>